<dbReference type="EMBL" id="SMFL01000013">
    <property type="protein sequence ID" value="TDE11028.1"/>
    <property type="molecule type" value="Genomic_DNA"/>
</dbReference>
<accession>A0A4V2Z345</accession>
<comment type="caution">
    <text evidence="1">The sequence shown here is derived from an EMBL/GenBank/DDBJ whole genome shotgun (WGS) entry which is preliminary data.</text>
</comment>
<name>A0A4V2Z345_9BACT</name>
<dbReference type="AlphaFoldDB" id="A0A4V2Z345"/>
<organism evidence="1 2">
    <name type="scientific">Dyadobacter psychrotolerans</name>
    <dbReference type="NCBI Taxonomy" id="2541721"/>
    <lineage>
        <taxon>Bacteria</taxon>
        <taxon>Pseudomonadati</taxon>
        <taxon>Bacteroidota</taxon>
        <taxon>Cytophagia</taxon>
        <taxon>Cytophagales</taxon>
        <taxon>Spirosomataceae</taxon>
        <taxon>Dyadobacter</taxon>
    </lineage>
</organism>
<dbReference type="RefSeq" id="WP_131961289.1">
    <property type="nucleotide sequence ID" value="NZ_SMFL01000013.1"/>
</dbReference>
<dbReference type="OrthoDB" id="5480566at2"/>
<evidence type="ECO:0000313" key="1">
    <source>
        <dbReference type="EMBL" id="TDE11028.1"/>
    </source>
</evidence>
<protein>
    <submittedName>
        <fullName evidence="1">Uncharacterized protein</fullName>
    </submittedName>
</protein>
<gene>
    <name evidence="1" type="ORF">E0F88_26380</name>
</gene>
<evidence type="ECO:0000313" key="2">
    <source>
        <dbReference type="Proteomes" id="UP000294850"/>
    </source>
</evidence>
<sequence>MKTRFKILIIENTWIKGILGSFGDSRIQVIIPKLKYVNQVRASKYADRGIIPDYQVIPDLLDYVTGRDVTLQYTLDLIGRSKR</sequence>
<proteinExistence type="predicted"/>
<reference evidence="1 2" key="1">
    <citation type="submission" date="2019-03" db="EMBL/GenBank/DDBJ databases">
        <title>Dyadobacter AR-3-6 sp. nov., isolated from arctic soil.</title>
        <authorList>
            <person name="Chaudhary D.K."/>
        </authorList>
    </citation>
    <scope>NUCLEOTIDE SEQUENCE [LARGE SCALE GENOMIC DNA]</scope>
    <source>
        <strain evidence="1 2">AR-3-6</strain>
    </source>
</reference>
<dbReference type="Proteomes" id="UP000294850">
    <property type="component" value="Unassembled WGS sequence"/>
</dbReference>
<keyword evidence="2" id="KW-1185">Reference proteome</keyword>